<name>A0A9W6Y3X8_9STRA</name>
<feature type="region of interest" description="Disordered" evidence="1">
    <location>
        <begin position="1"/>
        <end position="123"/>
    </location>
</feature>
<evidence type="ECO:0000313" key="3">
    <source>
        <dbReference type="Proteomes" id="UP001165121"/>
    </source>
</evidence>
<dbReference type="AlphaFoldDB" id="A0A9W6Y3X8"/>
<protein>
    <submittedName>
        <fullName evidence="2">Unnamed protein product</fullName>
    </submittedName>
</protein>
<sequence length="210" mass="22088">MASHRVASGRLTEAFSAESTGPPPRKSPSQREPTSATPAGRTHRVPPPTQAEERPGTEAPLQPRRVEHVSSHCKGAKPLEDPKSRAESARETSQYDQAAPTSFRHQLTSGGELNESSAPLRRPRLTEVGCVGAEEAELSGGDVEPTAESSGSVEGSAATGVGDLAEAYPAPAREALGGVSKVEAWPPGWPESAASWGRRSQQPTTPLEAW</sequence>
<proteinExistence type="predicted"/>
<feature type="region of interest" description="Disordered" evidence="1">
    <location>
        <begin position="135"/>
        <end position="157"/>
    </location>
</feature>
<comment type="caution">
    <text evidence="2">The sequence shown here is derived from an EMBL/GenBank/DDBJ whole genome shotgun (WGS) entry which is preliminary data.</text>
</comment>
<feature type="region of interest" description="Disordered" evidence="1">
    <location>
        <begin position="182"/>
        <end position="210"/>
    </location>
</feature>
<feature type="compositionally biased region" description="Polar residues" evidence="1">
    <location>
        <begin position="91"/>
        <end position="117"/>
    </location>
</feature>
<feature type="compositionally biased region" description="Basic and acidic residues" evidence="1">
    <location>
        <begin position="77"/>
        <end position="90"/>
    </location>
</feature>
<keyword evidence="3" id="KW-1185">Reference proteome</keyword>
<reference evidence="2" key="1">
    <citation type="submission" date="2023-04" db="EMBL/GenBank/DDBJ databases">
        <title>Phytophthora fragariaefolia NBRC 109709.</title>
        <authorList>
            <person name="Ichikawa N."/>
            <person name="Sato H."/>
            <person name="Tonouchi N."/>
        </authorList>
    </citation>
    <scope>NUCLEOTIDE SEQUENCE</scope>
    <source>
        <strain evidence="2">NBRC 109709</strain>
    </source>
</reference>
<dbReference type="Proteomes" id="UP001165121">
    <property type="component" value="Unassembled WGS sequence"/>
</dbReference>
<organism evidence="2 3">
    <name type="scientific">Phytophthora fragariaefolia</name>
    <dbReference type="NCBI Taxonomy" id="1490495"/>
    <lineage>
        <taxon>Eukaryota</taxon>
        <taxon>Sar</taxon>
        <taxon>Stramenopiles</taxon>
        <taxon>Oomycota</taxon>
        <taxon>Peronosporomycetes</taxon>
        <taxon>Peronosporales</taxon>
        <taxon>Peronosporaceae</taxon>
        <taxon>Phytophthora</taxon>
    </lineage>
</organism>
<evidence type="ECO:0000313" key="2">
    <source>
        <dbReference type="EMBL" id="GMF52194.1"/>
    </source>
</evidence>
<feature type="compositionally biased region" description="Polar residues" evidence="1">
    <location>
        <begin position="198"/>
        <end position="210"/>
    </location>
</feature>
<evidence type="ECO:0000256" key="1">
    <source>
        <dbReference type="SAM" id="MobiDB-lite"/>
    </source>
</evidence>
<dbReference type="EMBL" id="BSXT01003046">
    <property type="protein sequence ID" value="GMF52194.1"/>
    <property type="molecule type" value="Genomic_DNA"/>
</dbReference>
<feature type="compositionally biased region" description="Low complexity" evidence="1">
    <location>
        <begin position="146"/>
        <end position="157"/>
    </location>
</feature>
<accession>A0A9W6Y3X8</accession>
<gene>
    <name evidence="2" type="ORF">Pfra01_002131400</name>
</gene>